<dbReference type="AlphaFoldDB" id="A0A9P6T258"/>
<reference evidence="1" key="1">
    <citation type="journal article" date="2020" name="Fungal Divers.">
        <title>Resolving the Mortierellaceae phylogeny through synthesis of multi-gene phylogenetics and phylogenomics.</title>
        <authorList>
            <person name="Vandepol N."/>
            <person name="Liber J."/>
            <person name="Desiro A."/>
            <person name="Na H."/>
            <person name="Kennedy M."/>
            <person name="Barry K."/>
            <person name="Grigoriev I.V."/>
            <person name="Miller A.N."/>
            <person name="O'Donnell K."/>
            <person name="Stajich J.E."/>
            <person name="Bonito G."/>
        </authorList>
    </citation>
    <scope>NUCLEOTIDE SEQUENCE</scope>
    <source>
        <strain evidence="1">NRRL 2769</strain>
    </source>
</reference>
<organism evidence="1 2">
    <name type="scientific">Entomortierella chlamydospora</name>
    <dbReference type="NCBI Taxonomy" id="101097"/>
    <lineage>
        <taxon>Eukaryota</taxon>
        <taxon>Fungi</taxon>
        <taxon>Fungi incertae sedis</taxon>
        <taxon>Mucoromycota</taxon>
        <taxon>Mortierellomycotina</taxon>
        <taxon>Mortierellomycetes</taxon>
        <taxon>Mortierellales</taxon>
        <taxon>Mortierellaceae</taxon>
        <taxon>Entomortierella</taxon>
    </lineage>
</organism>
<keyword evidence="2" id="KW-1185">Reference proteome</keyword>
<proteinExistence type="predicted"/>
<evidence type="ECO:0000313" key="2">
    <source>
        <dbReference type="Proteomes" id="UP000703661"/>
    </source>
</evidence>
<name>A0A9P6T258_9FUNG</name>
<gene>
    <name evidence="1" type="ORF">BGZ80_005699</name>
</gene>
<comment type="caution">
    <text evidence="1">The sequence shown here is derived from an EMBL/GenBank/DDBJ whole genome shotgun (WGS) entry which is preliminary data.</text>
</comment>
<sequence>MAFTLKTTLTTVEPPNVVIFLGPADAGSEYEITGKLEMHVERVVTLDRLIVAYKSENGNIARSEFNVIQSPVEFLPGNYDWSFRLRVPADVATTNCKRLQGSLFWAYELITLGIPSPSSGGCPRQFIRQPLVLKRVHLPPTPDTSVFRTTRPNTLECIVKLPTIVDIKDHKVKLSIQWHPLGEKFRGVKDIVVEGIQTEECKFEYAKLANGLRRFWTTQPTVLFPEDMTRPGIVICDPPHWRNKNFRTITKNYMISNPNKKSAIATWGTDSPIEHEIEINPKHLIPTEEVEWVSVTQRIRLQITFVDSNIKPMLVNTPIKFGNIVENCPL</sequence>
<protein>
    <submittedName>
        <fullName evidence="1">Uncharacterized protein</fullName>
    </submittedName>
</protein>
<evidence type="ECO:0000313" key="1">
    <source>
        <dbReference type="EMBL" id="KAG0019521.1"/>
    </source>
</evidence>
<dbReference type="Proteomes" id="UP000703661">
    <property type="component" value="Unassembled WGS sequence"/>
</dbReference>
<dbReference type="EMBL" id="JAAAID010000280">
    <property type="protein sequence ID" value="KAG0019521.1"/>
    <property type="molecule type" value="Genomic_DNA"/>
</dbReference>
<accession>A0A9P6T258</accession>